<keyword evidence="4 13" id="KW-0812">Transmembrane</keyword>
<evidence type="ECO:0000256" key="8">
    <source>
        <dbReference type="ARBA" id="ARBA00023136"/>
    </source>
</evidence>
<evidence type="ECO:0000256" key="1">
    <source>
        <dbReference type="ARBA" id="ARBA00005513"/>
    </source>
</evidence>
<dbReference type="EMBL" id="QDKL01000001">
    <property type="protein sequence ID" value="RZF23044.1"/>
    <property type="molecule type" value="Genomic_DNA"/>
</dbReference>
<evidence type="ECO:0000256" key="5">
    <source>
        <dbReference type="ARBA" id="ARBA00022781"/>
    </source>
</evidence>
<keyword evidence="3 13" id="KW-0138">CF(0)</keyword>
<dbReference type="Pfam" id="PF00430">
    <property type="entry name" value="ATP-synt_B"/>
    <property type="match status" value="1"/>
</dbReference>
<comment type="similarity">
    <text evidence="1 13">Belongs to the ATPase B chain family.</text>
</comment>
<keyword evidence="6 15" id="KW-1133">Transmembrane helix</keyword>
<evidence type="ECO:0000256" key="14">
    <source>
        <dbReference type="SAM" id="Coils"/>
    </source>
</evidence>
<evidence type="ECO:0000256" key="10">
    <source>
        <dbReference type="ARBA" id="ARBA00025198"/>
    </source>
</evidence>
<protein>
    <submittedName>
        <fullName evidence="16">Uncharacterized protein</fullName>
    </submittedName>
</protein>
<keyword evidence="9" id="KW-0066">ATP synthesis</keyword>
<evidence type="ECO:0000313" key="17">
    <source>
        <dbReference type="Proteomes" id="UP000443582"/>
    </source>
</evidence>
<comment type="subcellular location">
    <subcellularLocation>
        <location evidence="12">Endomembrane system</location>
        <topology evidence="12">Single-pass membrane protein</topology>
    </subcellularLocation>
</comment>
<accession>A0ABY0IKM8</accession>
<dbReference type="InterPro" id="IPR002146">
    <property type="entry name" value="ATP_synth_b/b'su_bac/chlpt"/>
</dbReference>
<evidence type="ECO:0000256" key="7">
    <source>
        <dbReference type="ARBA" id="ARBA00023065"/>
    </source>
</evidence>
<keyword evidence="5 13" id="KW-0375">Hydrogen ion transport</keyword>
<evidence type="ECO:0000256" key="11">
    <source>
        <dbReference type="ARBA" id="ARBA00025614"/>
    </source>
</evidence>
<evidence type="ECO:0000256" key="3">
    <source>
        <dbReference type="ARBA" id="ARBA00022547"/>
    </source>
</evidence>
<keyword evidence="8 15" id="KW-0472">Membrane</keyword>
<dbReference type="PANTHER" id="PTHR33445:SF2">
    <property type="entry name" value="ATP SYNTHASE SUBUNIT B', CHLOROPLASTIC"/>
    <property type="match status" value="1"/>
</dbReference>
<evidence type="ECO:0000256" key="12">
    <source>
        <dbReference type="ARBA" id="ARBA00037847"/>
    </source>
</evidence>
<keyword evidence="7 13" id="KW-0406">Ion transport</keyword>
<evidence type="ECO:0000256" key="15">
    <source>
        <dbReference type="SAM" id="Phobius"/>
    </source>
</evidence>
<name>A0ABY0IKM8_9BACT</name>
<evidence type="ECO:0000256" key="6">
    <source>
        <dbReference type="ARBA" id="ARBA00022989"/>
    </source>
</evidence>
<keyword evidence="2 13" id="KW-0813">Transport</keyword>
<feature type="transmembrane region" description="Helical" evidence="15">
    <location>
        <begin position="17"/>
        <end position="36"/>
    </location>
</feature>
<dbReference type="InterPro" id="IPR050059">
    <property type="entry name" value="ATP_synthase_B_chain"/>
</dbReference>
<dbReference type="Proteomes" id="UP000443582">
    <property type="component" value="Unassembled WGS sequence"/>
</dbReference>
<evidence type="ECO:0000256" key="9">
    <source>
        <dbReference type="ARBA" id="ARBA00023310"/>
    </source>
</evidence>
<dbReference type="PANTHER" id="PTHR33445">
    <property type="entry name" value="ATP SYNTHASE SUBUNIT B', CHLOROPLASTIC"/>
    <property type="match status" value="1"/>
</dbReference>
<dbReference type="RefSeq" id="WP_114705988.1">
    <property type="nucleotide sequence ID" value="NZ_QDKL01000001.1"/>
</dbReference>
<sequence length="147" mass="16793">MDTILTVLKSLQIDSTLFIQLAIVTVLYFVTRNLIWSKLQDILENREAKTTKMESGAEEKTRLATELEKEYKVKIESAQSEAFSIIQAKKEEVTKREAAKVKELADKLESQLNAEKNEYAKELEEKKVAVMKDAEELSSLLVNKIVQ</sequence>
<reference evidence="17" key="1">
    <citation type="journal article" date="2019" name="Int. J. Syst. Evol. Microbiol.">
        <title>Halobacteriovorax valvorus sp. nov., a novel prokaryotic predator isolated from coastal seawater of China.</title>
        <authorList>
            <person name="Chen M.-X."/>
        </authorList>
    </citation>
    <scope>NUCLEOTIDE SEQUENCE [LARGE SCALE GENOMIC DNA]</scope>
    <source>
        <strain evidence="17">BL9</strain>
    </source>
</reference>
<evidence type="ECO:0000313" key="16">
    <source>
        <dbReference type="EMBL" id="RZF23044.1"/>
    </source>
</evidence>
<comment type="caution">
    <text evidence="16">The sequence shown here is derived from an EMBL/GenBank/DDBJ whole genome shotgun (WGS) entry which is preliminary data.</text>
</comment>
<keyword evidence="14" id="KW-0175">Coiled coil</keyword>
<comment type="function">
    <text evidence="10">F(1)F(0) ATP synthase produces ATP from ADP in the presence of a proton or sodium gradient. F-type ATPases consist of two structural domains, F(1) containing the extramembraneous catalytic core and F(0) containing the membrane proton channel, linked together by a central stalk and a peripheral stalk. During catalysis, ATP synthesis in the catalytic domain of F(1) is coupled via a rotary mechanism of the central stalk subunits to proton translocation.</text>
</comment>
<keyword evidence="17" id="KW-1185">Reference proteome</keyword>
<feature type="coiled-coil region" evidence="14">
    <location>
        <begin position="91"/>
        <end position="140"/>
    </location>
</feature>
<evidence type="ECO:0000256" key="2">
    <source>
        <dbReference type="ARBA" id="ARBA00022448"/>
    </source>
</evidence>
<gene>
    <name evidence="16" type="ORF">DAY19_04540</name>
</gene>
<proteinExistence type="inferred from homology"/>
<organism evidence="16 17">
    <name type="scientific">Halobacteriovorax vibrionivorans</name>
    <dbReference type="NCBI Taxonomy" id="2152716"/>
    <lineage>
        <taxon>Bacteria</taxon>
        <taxon>Pseudomonadati</taxon>
        <taxon>Bdellovibrionota</taxon>
        <taxon>Bacteriovoracia</taxon>
        <taxon>Bacteriovoracales</taxon>
        <taxon>Halobacteriovoraceae</taxon>
        <taxon>Halobacteriovorax</taxon>
    </lineage>
</organism>
<evidence type="ECO:0000256" key="13">
    <source>
        <dbReference type="RuleBase" id="RU003848"/>
    </source>
</evidence>
<evidence type="ECO:0000256" key="4">
    <source>
        <dbReference type="ARBA" id="ARBA00022692"/>
    </source>
</evidence>
<comment type="function">
    <text evidence="11">Component of the F(0) channel, it forms part of the peripheral stalk, linking F(1) to F(0). The b'-subunit is a diverged and duplicated form of b found in plants and photosynthetic bacteria.</text>
</comment>